<keyword evidence="5" id="KW-1185">Reference proteome</keyword>
<organism evidence="4 5">
    <name type="scientific">Nesterenkonia aethiopica</name>
    <dbReference type="NCBI Taxonomy" id="269144"/>
    <lineage>
        <taxon>Bacteria</taxon>
        <taxon>Bacillati</taxon>
        <taxon>Actinomycetota</taxon>
        <taxon>Actinomycetes</taxon>
        <taxon>Micrococcales</taxon>
        <taxon>Micrococcaceae</taxon>
        <taxon>Nesterenkonia</taxon>
    </lineage>
</organism>
<protein>
    <recommendedName>
        <fullName evidence="3">HTH tetR-type domain-containing protein</fullName>
    </recommendedName>
</protein>
<dbReference type="SUPFAM" id="SSF46689">
    <property type="entry name" value="Homeodomain-like"/>
    <property type="match status" value="1"/>
</dbReference>
<dbReference type="Gene3D" id="1.10.357.10">
    <property type="entry name" value="Tetracycline Repressor, domain 2"/>
    <property type="match status" value="1"/>
</dbReference>
<evidence type="ECO:0000256" key="2">
    <source>
        <dbReference type="PROSITE-ProRule" id="PRU00335"/>
    </source>
</evidence>
<feature type="domain" description="HTH tetR-type" evidence="3">
    <location>
        <begin position="1"/>
        <end position="61"/>
    </location>
</feature>
<dbReference type="Pfam" id="PF00440">
    <property type="entry name" value="TetR_N"/>
    <property type="match status" value="1"/>
</dbReference>
<gene>
    <name evidence="4" type="ORF">GCM10010529_18320</name>
</gene>
<dbReference type="InterPro" id="IPR001647">
    <property type="entry name" value="HTH_TetR"/>
</dbReference>
<name>A0ABP6M1L3_9MICC</name>
<reference evidence="5" key="1">
    <citation type="journal article" date="2019" name="Int. J. Syst. Evol. Microbiol.">
        <title>The Global Catalogue of Microorganisms (GCM) 10K type strain sequencing project: providing services to taxonomists for standard genome sequencing and annotation.</title>
        <authorList>
            <consortium name="The Broad Institute Genomics Platform"/>
            <consortium name="The Broad Institute Genome Sequencing Center for Infectious Disease"/>
            <person name="Wu L."/>
            <person name="Ma J."/>
        </authorList>
    </citation>
    <scope>NUCLEOTIDE SEQUENCE [LARGE SCALE GENOMIC DNA]</scope>
    <source>
        <strain evidence="5">JCM 14309</strain>
    </source>
</reference>
<evidence type="ECO:0000256" key="1">
    <source>
        <dbReference type="ARBA" id="ARBA00023125"/>
    </source>
</evidence>
<accession>A0ABP6M1L3</accession>
<dbReference type="Proteomes" id="UP001500236">
    <property type="component" value="Unassembled WGS sequence"/>
</dbReference>
<proteinExistence type="predicted"/>
<dbReference type="RefSeq" id="WP_344683801.1">
    <property type="nucleotide sequence ID" value="NZ_BAAAVT010000010.1"/>
</dbReference>
<evidence type="ECO:0000313" key="4">
    <source>
        <dbReference type="EMBL" id="GAA3065704.1"/>
    </source>
</evidence>
<comment type="caution">
    <text evidence="4">The sequence shown here is derived from an EMBL/GenBank/DDBJ whole genome shotgun (WGS) entry which is preliminary data.</text>
</comment>
<dbReference type="PROSITE" id="PS50977">
    <property type="entry name" value="HTH_TETR_2"/>
    <property type="match status" value="1"/>
</dbReference>
<evidence type="ECO:0000313" key="5">
    <source>
        <dbReference type="Proteomes" id="UP001500236"/>
    </source>
</evidence>
<keyword evidence="1 2" id="KW-0238">DNA-binding</keyword>
<dbReference type="InterPro" id="IPR009057">
    <property type="entry name" value="Homeodomain-like_sf"/>
</dbReference>
<dbReference type="InterPro" id="IPR041583">
    <property type="entry name" value="TetR_C_31"/>
</dbReference>
<evidence type="ECO:0000259" key="3">
    <source>
        <dbReference type="PROSITE" id="PS50977"/>
    </source>
</evidence>
<sequence>MGTRDRAMEAAVELVGSHGLRALTHRRIDAAAGLPQGSTSNHFRTRAQLLQGVVEHLAAMEQKAFDAKERPQSIDGLVDALCAFIDLATGAQRTLTAARLALFVEAIHDHQVREVLARGREHMEEWAAETVQSVGLPEPVITARRVMGQVEGIILHRLALGGERLSAETEASLRACLGSEG</sequence>
<dbReference type="EMBL" id="BAAAVT010000010">
    <property type="protein sequence ID" value="GAA3065704.1"/>
    <property type="molecule type" value="Genomic_DNA"/>
</dbReference>
<feature type="DNA-binding region" description="H-T-H motif" evidence="2">
    <location>
        <begin position="24"/>
        <end position="43"/>
    </location>
</feature>
<dbReference type="Pfam" id="PF17940">
    <property type="entry name" value="TetR_C_31"/>
    <property type="match status" value="1"/>
</dbReference>